<dbReference type="RefSeq" id="WP_235182902.1">
    <property type="nucleotide sequence ID" value="NZ_BAVS01000029.1"/>
</dbReference>
<dbReference type="Pfam" id="PF04389">
    <property type="entry name" value="Peptidase_M28"/>
    <property type="match status" value="1"/>
</dbReference>
<dbReference type="Proteomes" id="UP000019102">
    <property type="component" value="Unassembled WGS sequence"/>
</dbReference>
<dbReference type="eggNOG" id="COG2195">
    <property type="taxonomic scope" value="Bacteria"/>
</dbReference>
<dbReference type="PANTHER" id="PTHR42994:SF2">
    <property type="entry name" value="PEPTIDASE"/>
    <property type="match status" value="1"/>
</dbReference>
<comment type="caution">
    <text evidence="5">The sequence shown here is derived from an EMBL/GenBank/DDBJ whole genome shotgun (WGS) entry which is preliminary data.</text>
</comment>
<dbReference type="InterPro" id="IPR001261">
    <property type="entry name" value="ArgE/DapE_CS"/>
</dbReference>
<proteinExistence type="predicted"/>
<dbReference type="SUPFAM" id="SSF53187">
    <property type="entry name" value="Zn-dependent exopeptidases"/>
    <property type="match status" value="1"/>
</dbReference>
<keyword evidence="2" id="KW-0479">Metal-binding</keyword>
<dbReference type="STRING" id="1298598.JCM21714_3865"/>
<evidence type="ECO:0000256" key="3">
    <source>
        <dbReference type="ARBA" id="ARBA00022801"/>
    </source>
</evidence>
<evidence type="ECO:0000256" key="2">
    <source>
        <dbReference type="ARBA" id="ARBA00022723"/>
    </source>
</evidence>
<evidence type="ECO:0000259" key="4">
    <source>
        <dbReference type="Pfam" id="PF04389"/>
    </source>
</evidence>
<evidence type="ECO:0000313" key="6">
    <source>
        <dbReference type="Proteomes" id="UP000019102"/>
    </source>
</evidence>
<evidence type="ECO:0000256" key="1">
    <source>
        <dbReference type="ARBA" id="ARBA00001947"/>
    </source>
</evidence>
<reference evidence="5 6" key="1">
    <citation type="journal article" date="2014" name="Genome Announc.">
        <title>Draft Genome Sequence of the Boron-Tolerant and Moderately Halotolerant Bacterium Gracilibacillus boraciitolerans JCM 21714T.</title>
        <authorList>
            <person name="Ahmed I."/>
            <person name="Oshima K."/>
            <person name="Suda W."/>
            <person name="Kitamura K."/>
            <person name="Iida T."/>
            <person name="Ohmori Y."/>
            <person name="Fujiwara T."/>
            <person name="Hattori M."/>
            <person name="Ohkuma M."/>
        </authorList>
    </citation>
    <scope>NUCLEOTIDE SEQUENCE [LARGE SCALE GENOMIC DNA]</scope>
    <source>
        <strain evidence="5 6">JCM 21714</strain>
    </source>
</reference>
<protein>
    <submittedName>
        <fullName evidence="5">Peptidase T</fullName>
    </submittedName>
</protein>
<evidence type="ECO:0000313" key="5">
    <source>
        <dbReference type="EMBL" id="GAE94685.1"/>
    </source>
</evidence>
<comment type="cofactor">
    <cofactor evidence="1">
        <name>Zn(2+)</name>
        <dbReference type="ChEBI" id="CHEBI:29105"/>
    </cofactor>
</comment>
<dbReference type="PANTHER" id="PTHR42994">
    <property type="entry name" value="PEPTIDASE T"/>
    <property type="match status" value="1"/>
</dbReference>
<gene>
    <name evidence="5" type="ORF">JCM21714_3865</name>
</gene>
<name>W4VMN3_9BACI</name>
<feature type="domain" description="Peptidase M28" evidence="4">
    <location>
        <begin position="251"/>
        <end position="332"/>
    </location>
</feature>
<keyword evidence="6" id="KW-1185">Reference proteome</keyword>
<accession>W4VMN3</accession>
<dbReference type="PROSITE" id="PS00758">
    <property type="entry name" value="ARGE_DAPE_CPG2_1"/>
    <property type="match status" value="1"/>
</dbReference>
<dbReference type="Gene3D" id="3.40.630.10">
    <property type="entry name" value="Zn peptidases"/>
    <property type="match status" value="1"/>
</dbReference>
<dbReference type="AlphaFoldDB" id="W4VMN3"/>
<dbReference type="EMBL" id="BAVS01000029">
    <property type="protein sequence ID" value="GAE94685.1"/>
    <property type="molecule type" value="Genomic_DNA"/>
</dbReference>
<dbReference type="GO" id="GO:0046872">
    <property type="term" value="F:metal ion binding"/>
    <property type="evidence" value="ECO:0007669"/>
    <property type="project" value="UniProtKB-KW"/>
</dbReference>
<sequence length="350" mass="40080">MKTWNQLFIRHGWNVQKNEGNVFDCQMETKENVEFLQKNLEALGVSYWMEGSNLILADKPVAECEWIKILDFPNRGRGEGLWFEPGQEDPKVEELDTYICGIVRQFNRLGFHTKGSCDGHGKRSPHVMVKKEKDIDQLAGMLLALGLKRVYYREQRNSYCIYLHAQKNELLDLAEKMSLIEEHWLELGLEYIKEQMFYLSLEGGLLTIPGTSGDESLVREFVKEKLQPFVDNISTDRHGNLLAEKTYNSGNGPTILLNAHLDTVVEINADRKISKIDSIWTSSEGILGADDRAGVAILLNIAESLVHSSFSGKVKYIFTIEEERGLIGARNLDDYFLWGNRCCNRRRSKR</sequence>
<organism evidence="5 6">
    <name type="scientific">Gracilibacillus boraciitolerans JCM 21714</name>
    <dbReference type="NCBI Taxonomy" id="1298598"/>
    <lineage>
        <taxon>Bacteria</taxon>
        <taxon>Bacillati</taxon>
        <taxon>Bacillota</taxon>
        <taxon>Bacilli</taxon>
        <taxon>Bacillales</taxon>
        <taxon>Bacillaceae</taxon>
        <taxon>Gracilibacillus</taxon>
    </lineage>
</organism>
<keyword evidence="3" id="KW-0378">Hydrolase</keyword>
<dbReference type="InterPro" id="IPR007484">
    <property type="entry name" value="Peptidase_M28"/>
</dbReference>